<dbReference type="SUPFAM" id="SSF51197">
    <property type="entry name" value="Clavaminate synthase-like"/>
    <property type="match status" value="1"/>
</dbReference>
<sequence length="269" mass="30790">MTLEKHPANKDFIWSIPKGPYKYLKDHEVQHFNEKGYLLVKDAFDSSLMDKITSIIDPFELKVTDALTRLDGEKFFISRAKEITFSPHLVTVSEELKKFSRHNIFSSLCLDLIGNNVRLYWDQAVYKKPDTKDEFPWHQDNGYTYINPQAYLTCWVALTDTDESNGCPWVVPGMHTMGTLNHKVTDLGYEIPLDSSDAVPLELSSGSIAIFSSLTPHRTGPNVTDKVRKGYILQYAPDGAVRRISNSLYEKVNDENRQFFVVEKGKFIN</sequence>
<accession>A0A381Z5T0</accession>
<dbReference type="GO" id="GO:0046872">
    <property type="term" value="F:metal ion binding"/>
    <property type="evidence" value="ECO:0007669"/>
    <property type="project" value="UniProtKB-ARBA"/>
</dbReference>
<evidence type="ECO:0000313" key="1">
    <source>
        <dbReference type="EMBL" id="SVA84598.1"/>
    </source>
</evidence>
<proteinExistence type="predicted"/>
<dbReference type="GO" id="GO:0016491">
    <property type="term" value="F:oxidoreductase activity"/>
    <property type="evidence" value="ECO:0007669"/>
    <property type="project" value="UniProtKB-ARBA"/>
</dbReference>
<reference evidence="1" key="1">
    <citation type="submission" date="2018-05" db="EMBL/GenBank/DDBJ databases">
        <authorList>
            <person name="Lanie J.A."/>
            <person name="Ng W.-L."/>
            <person name="Kazmierczak K.M."/>
            <person name="Andrzejewski T.M."/>
            <person name="Davidsen T.M."/>
            <person name="Wayne K.J."/>
            <person name="Tettelin H."/>
            <person name="Glass J.I."/>
            <person name="Rusch D."/>
            <person name="Podicherti R."/>
            <person name="Tsui H.-C.T."/>
            <person name="Winkler M.E."/>
        </authorList>
    </citation>
    <scope>NUCLEOTIDE SEQUENCE</scope>
</reference>
<dbReference type="Gene3D" id="2.60.120.620">
    <property type="entry name" value="q2cbj1_9rhob like domain"/>
    <property type="match status" value="1"/>
</dbReference>
<dbReference type="AlphaFoldDB" id="A0A381Z5T0"/>
<name>A0A381Z5T0_9ZZZZ</name>
<dbReference type="PANTHER" id="PTHR20883:SF48">
    <property type="entry name" value="ECTOINE DIOXYGENASE"/>
    <property type="match status" value="1"/>
</dbReference>
<dbReference type="InterPro" id="IPR008775">
    <property type="entry name" value="Phytyl_CoA_dOase-like"/>
</dbReference>
<dbReference type="EMBL" id="UINC01020056">
    <property type="protein sequence ID" value="SVA84598.1"/>
    <property type="molecule type" value="Genomic_DNA"/>
</dbReference>
<organism evidence="1">
    <name type="scientific">marine metagenome</name>
    <dbReference type="NCBI Taxonomy" id="408172"/>
    <lineage>
        <taxon>unclassified sequences</taxon>
        <taxon>metagenomes</taxon>
        <taxon>ecological metagenomes</taxon>
    </lineage>
</organism>
<gene>
    <name evidence="1" type="ORF">METZ01_LOCUS137452</name>
</gene>
<evidence type="ECO:0008006" key="2">
    <source>
        <dbReference type="Google" id="ProtNLM"/>
    </source>
</evidence>
<protein>
    <recommendedName>
        <fullName evidence="2">Fe2OG dioxygenase domain-containing protein</fullName>
    </recommendedName>
</protein>
<dbReference type="PANTHER" id="PTHR20883">
    <property type="entry name" value="PHYTANOYL-COA DIOXYGENASE DOMAIN CONTAINING 1"/>
    <property type="match status" value="1"/>
</dbReference>
<dbReference type="Pfam" id="PF05721">
    <property type="entry name" value="PhyH"/>
    <property type="match status" value="1"/>
</dbReference>